<evidence type="ECO:0000256" key="1">
    <source>
        <dbReference type="SAM" id="Phobius"/>
    </source>
</evidence>
<reference evidence="2" key="2">
    <citation type="journal article" date="2021" name="PeerJ">
        <title>Extensive microbial diversity within the chicken gut microbiome revealed by metagenomics and culture.</title>
        <authorList>
            <person name="Gilroy R."/>
            <person name="Ravi A."/>
            <person name="Getino M."/>
            <person name="Pursley I."/>
            <person name="Horton D.L."/>
            <person name="Alikhan N.F."/>
            <person name="Baker D."/>
            <person name="Gharbi K."/>
            <person name="Hall N."/>
            <person name="Watson M."/>
            <person name="Adriaenssens E.M."/>
            <person name="Foster-Nyarko E."/>
            <person name="Jarju S."/>
            <person name="Secka A."/>
            <person name="Antonio M."/>
            <person name="Oren A."/>
            <person name="Chaudhuri R.R."/>
            <person name="La Ragione R."/>
            <person name="Hildebrand F."/>
            <person name="Pallen M.J."/>
        </authorList>
    </citation>
    <scope>NUCLEOTIDE SEQUENCE</scope>
    <source>
        <strain evidence="2">D3-1215</strain>
    </source>
</reference>
<comment type="caution">
    <text evidence="2">The sequence shown here is derived from an EMBL/GenBank/DDBJ whole genome shotgun (WGS) entry which is preliminary data.</text>
</comment>
<accession>A0A9D9ELY8</accession>
<protein>
    <submittedName>
        <fullName evidence="2">Uncharacterized protein</fullName>
    </submittedName>
</protein>
<organism evidence="2 3">
    <name type="scientific">Candidatus Enterocola intestinipullorum</name>
    <dbReference type="NCBI Taxonomy" id="2840783"/>
    <lineage>
        <taxon>Bacteria</taxon>
        <taxon>Pseudomonadati</taxon>
        <taxon>Bacteroidota</taxon>
        <taxon>Bacteroidia</taxon>
        <taxon>Bacteroidales</taxon>
        <taxon>Candidatus Enterocola</taxon>
    </lineage>
</organism>
<dbReference type="EMBL" id="JADIMR010000117">
    <property type="protein sequence ID" value="MBO8447594.1"/>
    <property type="molecule type" value="Genomic_DNA"/>
</dbReference>
<evidence type="ECO:0000313" key="2">
    <source>
        <dbReference type="EMBL" id="MBO8447594.1"/>
    </source>
</evidence>
<feature type="transmembrane region" description="Helical" evidence="1">
    <location>
        <begin position="165"/>
        <end position="184"/>
    </location>
</feature>
<evidence type="ECO:0000313" key="3">
    <source>
        <dbReference type="Proteomes" id="UP000823637"/>
    </source>
</evidence>
<gene>
    <name evidence="2" type="ORF">IAC32_07625</name>
</gene>
<dbReference type="PROSITE" id="PS51257">
    <property type="entry name" value="PROKAR_LIPOPROTEIN"/>
    <property type="match status" value="1"/>
</dbReference>
<reference evidence="2" key="1">
    <citation type="submission" date="2020-10" db="EMBL/GenBank/DDBJ databases">
        <authorList>
            <person name="Gilroy R."/>
        </authorList>
    </citation>
    <scope>NUCLEOTIDE SEQUENCE</scope>
    <source>
        <strain evidence="2">D3-1215</strain>
    </source>
</reference>
<keyword evidence="1" id="KW-0812">Transmembrane</keyword>
<keyword evidence="1" id="KW-1133">Transmembrane helix</keyword>
<sequence length="295" mass="34675">MRNIYSVFLAVAIYVLMFLSSCKEQQDNYNSIFWGSTRQYPNFLFKIYEPVKMEQTLIFDFNEDAIERWNGVISFELIDINTKQKVDNIILYKNGEVCERNILNITKNDNEVVVGIEFLPDAPEGRYMLALQPKKLSGIDRIDAVELEQGIIIEKEDVMNPLAKWTIWVLILVSMVLLAWFVIVHKFINPKTYFSKVDFDYGLGAGRPIRMGYAYKLVCTNKNKKNSFWKKLFWGNVKYEVNEFWDKDFVITNGVRYRQVRFEGRTHYQISSNTVNRGDSFTVTNTRGHHVHIRL</sequence>
<dbReference type="Proteomes" id="UP000823637">
    <property type="component" value="Unassembled WGS sequence"/>
</dbReference>
<dbReference type="AlphaFoldDB" id="A0A9D9ELY8"/>
<proteinExistence type="predicted"/>
<name>A0A9D9ELY8_9BACT</name>
<keyword evidence="1" id="KW-0472">Membrane</keyword>